<dbReference type="AlphaFoldDB" id="A0A8J4GGT3"/>
<comment type="caution">
    <text evidence="2">The sequence shown here is derived from an EMBL/GenBank/DDBJ whole genome shotgun (WGS) entry which is preliminary data.</text>
</comment>
<evidence type="ECO:0000256" key="1">
    <source>
        <dbReference type="SAM" id="MobiDB-lite"/>
    </source>
</evidence>
<reference evidence="2" key="1">
    <citation type="journal article" date="2021" name="Proc. Natl. Acad. Sci. U.S.A.">
        <title>Three genomes in the algal genus Volvox reveal the fate of a haploid sex-determining region after a transition to homothallism.</title>
        <authorList>
            <person name="Yamamoto K."/>
            <person name="Hamaji T."/>
            <person name="Kawai-Toyooka H."/>
            <person name="Matsuzaki R."/>
            <person name="Takahashi F."/>
            <person name="Nishimura Y."/>
            <person name="Kawachi M."/>
            <person name="Noguchi H."/>
            <person name="Minakuchi Y."/>
            <person name="Umen J.G."/>
            <person name="Toyoda A."/>
            <person name="Nozaki H."/>
        </authorList>
    </citation>
    <scope>NUCLEOTIDE SEQUENCE</scope>
    <source>
        <strain evidence="2">NIES-3785</strain>
    </source>
</reference>
<feature type="compositionally biased region" description="Gly residues" evidence="1">
    <location>
        <begin position="137"/>
        <end position="155"/>
    </location>
</feature>
<protein>
    <submittedName>
        <fullName evidence="2">Uncharacterized protein</fullName>
    </submittedName>
</protein>
<feature type="non-terminal residue" evidence="2">
    <location>
        <position position="1"/>
    </location>
</feature>
<accession>A0A8J4GGT3</accession>
<gene>
    <name evidence="2" type="ORF">Vretimale_11012</name>
</gene>
<dbReference type="EMBL" id="BNCQ01000022">
    <property type="protein sequence ID" value="GIM06752.1"/>
    <property type="molecule type" value="Genomic_DNA"/>
</dbReference>
<sequence>GGGGGSRGLSCLHGAVPWSGTDVDTGQQGQLYGTICGAMLLGPLLTASASVLAPVTMPILETEGEEERSSESDKMVLSPAPAPHHTTVVVAPPSPSKLPCRSSAEETTAHEASLVDCNIWANMQTDAGNKNRNQNRGGNGNSHGNHNGNGGCGDDGGSDVRPHIADPAKINIGTGKDKAHSYIIHVSSSSAVQPATAATADCTKPTAAAITGTATAAAAAAAAERPIAVTQDGPAKRWLPSLVRVCFGR</sequence>
<organism evidence="2 3">
    <name type="scientific">Volvox reticuliferus</name>
    <dbReference type="NCBI Taxonomy" id="1737510"/>
    <lineage>
        <taxon>Eukaryota</taxon>
        <taxon>Viridiplantae</taxon>
        <taxon>Chlorophyta</taxon>
        <taxon>core chlorophytes</taxon>
        <taxon>Chlorophyceae</taxon>
        <taxon>CS clade</taxon>
        <taxon>Chlamydomonadales</taxon>
        <taxon>Volvocaceae</taxon>
        <taxon>Volvox</taxon>
    </lineage>
</organism>
<dbReference type="Proteomes" id="UP000722791">
    <property type="component" value="Unassembled WGS sequence"/>
</dbReference>
<feature type="region of interest" description="Disordered" evidence="1">
    <location>
        <begin position="126"/>
        <end position="172"/>
    </location>
</feature>
<evidence type="ECO:0000313" key="2">
    <source>
        <dbReference type="EMBL" id="GIM06752.1"/>
    </source>
</evidence>
<name>A0A8J4GGT3_9CHLO</name>
<feature type="region of interest" description="Disordered" evidence="1">
    <location>
        <begin position="62"/>
        <end position="105"/>
    </location>
</feature>
<evidence type="ECO:0000313" key="3">
    <source>
        <dbReference type="Proteomes" id="UP000722791"/>
    </source>
</evidence>
<proteinExistence type="predicted"/>